<reference evidence="7" key="1">
    <citation type="submission" date="2017-04" db="EMBL/GenBank/DDBJ databases">
        <authorList>
            <person name="Varghese N."/>
            <person name="Submissions S."/>
        </authorList>
    </citation>
    <scope>NUCLEOTIDE SEQUENCE [LARGE SCALE GENOMIC DNA]</scope>
    <source>
        <strain evidence="7">RKEM611</strain>
    </source>
</reference>
<dbReference type="InterPro" id="IPR051685">
    <property type="entry name" value="Ycf3/AcsC/BcsC/TPR_MFPF"/>
</dbReference>
<accession>A0A1Y6BNS7</accession>
<keyword evidence="1" id="KW-0677">Repeat</keyword>
<dbReference type="InterPro" id="IPR019734">
    <property type="entry name" value="TPR_rpt"/>
</dbReference>
<dbReference type="AlphaFoldDB" id="A0A1Y6BNS7"/>
<proteinExistence type="predicted"/>
<dbReference type="Pfam" id="PF14559">
    <property type="entry name" value="TPR_19"/>
    <property type="match status" value="1"/>
</dbReference>
<dbReference type="PANTHER" id="PTHR44943:SF8">
    <property type="entry name" value="TPR REPEAT-CONTAINING PROTEIN MJ0263"/>
    <property type="match status" value="1"/>
</dbReference>
<feature type="chain" id="PRO_5012870681" evidence="5">
    <location>
        <begin position="22"/>
        <end position="557"/>
    </location>
</feature>
<evidence type="ECO:0000313" key="7">
    <source>
        <dbReference type="Proteomes" id="UP000192907"/>
    </source>
</evidence>
<feature type="signal peptide" evidence="5">
    <location>
        <begin position="1"/>
        <end position="21"/>
    </location>
</feature>
<evidence type="ECO:0000256" key="5">
    <source>
        <dbReference type="SAM" id="SignalP"/>
    </source>
</evidence>
<name>A0A1Y6BNS7_9BACT</name>
<sequence length="557" mass="61836">MTLMRTALTLAACLFCAPVLAVDQAQLPASFDLAQKKTRKRPGGVLRLYKKATSLYDQRKYDDAISVYSRILKIYPSHEPSRIYIAKSLYRLGRHRQAYRLFKQLDLSTLDPETSFEYGQTFYRRRRYEGALEAFQRVPSGHPLLDLASYYGGVSALRLKKYPEAVGFFDQAVVLPSKLMRSKKALQKQAEDMMLAEQRKNLNEANPGPNPRPPTPEPSGPISPKTPKPPSYVSPGFLIANNQVSGFVDVDSQEQDFSGVRSVSTSQTWLGVDGQVGYDIPLGSSETPNPSHFHTSLGLRAQSGSTSESSLAITEDYDHEIETLLINRTQASTIARAHLDLAPEWNIGNNSWLGFGASYIHLVSDGDSSLSASLPSVYLQLGQQNQNYSLLLRARYTNVNVDQAQYMERTDELLAIEAKVSEKVSVKGVGMLSQFSYSQSTTDGPDWLGRLYGQVMYSFTPKLAMGARGHYEQLGGNRLHNLNSIPVVGFEQDNIGGGLVLKGVFTDWLSAEASVVTHDRKVQSIEPDSNETRVAITENFATYTTAIVAKLRAQYRF</sequence>
<evidence type="ECO:0000256" key="4">
    <source>
        <dbReference type="SAM" id="MobiDB-lite"/>
    </source>
</evidence>
<dbReference type="Pfam" id="PF13432">
    <property type="entry name" value="TPR_16"/>
    <property type="match status" value="1"/>
</dbReference>
<organism evidence="6 7">
    <name type="scientific">Pseudobacteriovorax antillogorgiicola</name>
    <dbReference type="NCBI Taxonomy" id="1513793"/>
    <lineage>
        <taxon>Bacteria</taxon>
        <taxon>Pseudomonadati</taxon>
        <taxon>Bdellovibrionota</taxon>
        <taxon>Oligoflexia</taxon>
        <taxon>Oligoflexales</taxon>
        <taxon>Pseudobacteriovoracaceae</taxon>
        <taxon>Pseudobacteriovorax</taxon>
    </lineage>
</organism>
<evidence type="ECO:0000256" key="2">
    <source>
        <dbReference type="ARBA" id="ARBA00022803"/>
    </source>
</evidence>
<feature type="region of interest" description="Disordered" evidence="4">
    <location>
        <begin position="202"/>
        <end position="235"/>
    </location>
</feature>
<dbReference type="EMBL" id="FWZT01000007">
    <property type="protein sequence ID" value="SMF21626.1"/>
    <property type="molecule type" value="Genomic_DNA"/>
</dbReference>
<dbReference type="InterPro" id="IPR011990">
    <property type="entry name" value="TPR-like_helical_dom_sf"/>
</dbReference>
<evidence type="ECO:0000313" key="6">
    <source>
        <dbReference type="EMBL" id="SMF21626.1"/>
    </source>
</evidence>
<dbReference type="OrthoDB" id="9814448at2"/>
<keyword evidence="5" id="KW-0732">Signal</keyword>
<dbReference type="PANTHER" id="PTHR44943">
    <property type="entry name" value="CELLULOSE SYNTHASE OPERON PROTEIN C"/>
    <property type="match status" value="1"/>
</dbReference>
<gene>
    <name evidence="6" type="ORF">SAMN06296036_107118</name>
</gene>
<feature type="repeat" description="TPR" evidence="3">
    <location>
        <begin position="45"/>
        <end position="78"/>
    </location>
</feature>
<dbReference type="STRING" id="1513793.SAMN06296036_107118"/>
<dbReference type="Proteomes" id="UP000192907">
    <property type="component" value="Unassembled WGS sequence"/>
</dbReference>
<dbReference type="SUPFAM" id="SSF48452">
    <property type="entry name" value="TPR-like"/>
    <property type="match status" value="1"/>
</dbReference>
<protein>
    <submittedName>
        <fullName evidence="6">Tetratricopeptide repeat-containing protein</fullName>
    </submittedName>
</protein>
<keyword evidence="2 3" id="KW-0802">TPR repeat</keyword>
<feature type="compositionally biased region" description="Pro residues" evidence="4">
    <location>
        <begin position="208"/>
        <end position="232"/>
    </location>
</feature>
<dbReference type="PROSITE" id="PS50005">
    <property type="entry name" value="TPR"/>
    <property type="match status" value="1"/>
</dbReference>
<keyword evidence="7" id="KW-1185">Reference proteome</keyword>
<dbReference type="Gene3D" id="1.25.40.10">
    <property type="entry name" value="Tetratricopeptide repeat domain"/>
    <property type="match status" value="1"/>
</dbReference>
<evidence type="ECO:0000256" key="3">
    <source>
        <dbReference type="PROSITE-ProRule" id="PRU00339"/>
    </source>
</evidence>
<evidence type="ECO:0000256" key="1">
    <source>
        <dbReference type="ARBA" id="ARBA00022737"/>
    </source>
</evidence>